<comment type="caution">
    <text evidence="2">The sequence shown here is derived from an EMBL/GenBank/DDBJ whole genome shotgun (WGS) entry which is preliminary data.</text>
</comment>
<evidence type="ECO:0000259" key="1">
    <source>
        <dbReference type="Pfam" id="PF13474"/>
    </source>
</evidence>
<dbReference type="InterPro" id="IPR032710">
    <property type="entry name" value="NTF2-like_dom_sf"/>
</dbReference>
<dbReference type="STRING" id="1227457.C451_15215"/>
<organism evidence="2 3">
    <name type="scientific">Halococcus thailandensis JCM 13552</name>
    <dbReference type="NCBI Taxonomy" id="1227457"/>
    <lineage>
        <taxon>Archaea</taxon>
        <taxon>Methanobacteriati</taxon>
        <taxon>Methanobacteriota</taxon>
        <taxon>Stenosarchaea group</taxon>
        <taxon>Halobacteria</taxon>
        <taxon>Halobacteriales</taxon>
        <taxon>Halococcaceae</taxon>
        <taxon>Halococcus</taxon>
    </lineage>
</organism>
<sequence>MSAETTIEEYYDALRAGEPLAAFFATDALVKFGIGERLKGPDGIAAGLHEQTRTTENWTVESHNLRVTEEEGSAWFADDVRMAWYDTESDEHHDHRTRWSGGLRWADDGWRFVGMHVSVPGDT</sequence>
<dbReference type="eggNOG" id="arCOG07958">
    <property type="taxonomic scope" value="Archaea"/>
</dbReference>
<proteinExistence type="predicted"/>
<accession>M0N3D6</accession>
<evidence type="ECO:0000313" key="3">
    <source>
        <dbReference type="Proteomes" id="UP000011680"/>
    </source>
</evidence>
<dbReference type="Proteomes" id="UP000011680">
    <property type="component" value="Unassembled WGS sequence"/>
</dbReference>
<evidence type="ECO:0000313" key="2">
    <source>
        <dbReference type="EMBL" id="EMA51624.1"/>
    </source>
</evidence>
<name>M0N3D6_9EURY</name>
<dbReference type="SUPFAM" id="SSF54427">
    <property type="entry name" value="NTF2-like"/>
    <property type="match status" value="1"/>
</dbReference>
<dbReference type="EMBL" id="AOMF01000165">
    <property type="protein sequence ID" value="EMA51624.1"/>
    <property type="molecule type" value="Genomic_DNA"/>
</dbReference>
<reference evidence="2 3" key="1">
    <citation type="journal article" date="2014" name="PLoS Genet.">
        <title>Phylogenetically driven sequencing of extremely halophilic archaea reveals strategies for static and dynamic osmo-response.</title>
        <authorList>
            <person name="Becker E.A."/>
            <person name="Seitzer P.M."/>
            <person name="Tritt A."/>
            <person name="Larsen D."/>
            <person name="Krusor M."/>
            <person name="Yao A.I."/>
            <person name="Wu D."/>
            <person name="Madern D."/>
            <person name="Eisen J.A."/>
            <person name="Darling A.E."/>
            <person name="Facciotti M.T."/>
        </authorList>
    </citation>
    <scope>NUCLEOTIDE SEQUENCE [LARGE SCALE GENOMIC DNA]</scope>
    <source>
        <strain evidence="2 3">JCM 13552</strain>
    </source>
</reference>
<dbReference type="Gene3D" id="3.10.450.50">
    <property type="match status" value="1"/>
</dbReference>
<protein>
    <recommendedName>
        <fullName evidence="1">SnoaL-like domain-containing protein</fullName>
    </recommendedName>
</protein>
<gene>
    <name evidence="2" type="ORF">C451_15215</name>
</gene>
<dbReference type="RefSeq" id="WP_007741770.1">
    <property type="nucleotide sequence ID" value="NZ_AOMF01000165.1"/>
</dbReference>
<dbReference type="InterPro" id="IPR037401">
    <property type="entry name" value="SnoaL-like"/>
</dbReference>
<dbReference type="PATRIC" id="fig|1227457.3.peg.2945"/>
<keyword evidence="3" id="KW-1185">Reference proteome</keyword>
<dbReference type="Pfam" id="PF13474">
    <property type="entry name" value="SnoaL_3"/>
    <property type="match status" value="1"/>
</dbReference>
<feature type="domain" description="SnoaL-like" evidence="1">
    <location>
        <begin position="4"/>
        <end position="120"/>
    </location>
</feature>
<dbReference type="AlphaFoldDB" id="M0N3D6"/>
<dbReference type="OrthoDB" id="224281at2157"/>